<name>A0ABQ7PVL3_PLUXY</name>
<accession>A0ABQ7PVL3</accession>
<dbReference type="EMBL" id="JAHIBW010000027">
    <property type="protein sequence ID" value="KAG7297022.1"/>
    <property type="molecule type" value="Genomic_DNA"/>
</dbReference>
<organism evidence="2 3">
    <name type="scientific">Plutella xylostella</name>
    <name type="common">Diamondback moth</name>
    <name type="synonym">Plutella maculipennis</name>
    <dbReference type="NCBI Taxonomy" id="51655"/>
    <lineage>
        <taxon>Eukaryota</taxon>
        <taxon>Metazoa</taxon>
        <taxon>Ecdysozoa</taxon>
        <taxon>Arthropoda</taxon>
        <taxon>Hexapoda</taxon>
        <taxon>Insecta</taxon>
        <taxon>Pterygota</taxon>
        <taxon>Neoptera</taxon>
        <taxon>Endopterygota</taxon>
        <taxon>Lepidoptera</taxon>
        <taxon>Glossata</taxon>
        <taxon>Ditrysia</taxon>
        <taxon>Yponomeutoidea</taxon>
        <taxon>Plutellidae</taxon>
        <taxon>Plutella</taxon>
    </lineage>
</organism>
<feature type="region of interest" description="Disordered" evidence="1">
    <location>
        <begin position="1"/>
        <end position="36"/>
    </location>
</feature>
<evidence type="ECO:0000313" key="3">
    <source>
        <dbReference type="Proteomes" id="UP000823941"/>
    </source>
</evidence>
<evidence type="ECO:0000313" key="2">
    <source>
        <dbReference type="EMBL" id="KAG7297022.1"/>
    </source>
</evidence>
<protein>
    <submittedName>
        <fullName evidence="2">Uncharacterized protein</fullName>
    </submittedName>
</protein>
<sequence length="76" mass="8444">MEPVPCLSYHEGKPGHRAGNPAQSRSSLNPRSAKTPEPLQLGSLIIAYKLQKRQVYNLTKFETRVSEFQAAFLGCV</sequence>
<comment type="caution">
    <text evidence="2">The sequence shown here is derived from an EMBL/GenBank/DDBJ whole genome shotgun (WGS) entry which is preliminary data.</text>
</comment>
<keyword evidence="3" id="KW-1185">Reference proteome</keyword>
<evidence type="ECO:0000256" key="1">
    <source>
        <dbReference type="SAM" id="MobiDB-lite"/>
    </source>
</evidence>
<feature type="compositionally biased region" description="Polar residues" evidence="1">
    <location>
        <begin position="21"/>
        <end position="32"/>
    </location>
</feature>
<dbReference type="Proteomes" id="UP000823941">
    <property type="component" value="Chromosome 27"/>
</dbReference>
<proteinExistence type="predicted"/>
<gene>
    <name evidence="2" type="ORF">JYU34_019948</name>
</gene>
<reference evidence="2 3" key="1">
    <citation type="submission" date="2021-06" db="EMBL/GenBank/DDBJ databases">
        <title>A haploid diamondback moth (Plutella xylostella L.) genome assembly resolves 31 chromosomes and identifies a diamide resistance mutation.</title>
        <authorList>
            <person name="Ward C.M."/>
            <person name="Perry K.D."/>
            <person name="Baker G."/>
            <person name="Powis K."/>
            <person name="Heckel D.G."/>
            <person name="Baxter S.W."/>
        </authorList>
    </citation>
    <scope>NUCLEOTIDE SEQUENCE [LARGE SCALE GENOMIC DNA]</scope>
    <source>
        <strain evidence="2 3">LV</strain>
        <tissue evidence="2">Single pupa</tissue>
    </source>
</reference>